<dbReference type="EnsemblMetazoa" id="G31852.1">
    <property type="protein sequence ID" value="G31852.1:cds"/>
    <property type="gene ID" value="G31852"/>
</dbReference>
<feature type="signal peptide" evidence="1">
    <location>
        <begin position="1"/>
        <end position="20"/>
    </location>
</feature>
<evidence type="ECO:0008006" key="4">
    <source>
        <dbReference type="Google" id="ProtNLM"/>
    </source>
</evidence>
<evidence type="ECO:0000313" key="2">
    <source>
        <dbReference type="EnsemblMetazoa" id="G31852.1:cds"/>
    </source>
</evidence>
<feature type="chain" id="PRO_5036487058" description="EGF-like domain-containing protein" evidence="1">
    <location>
        <begin position="21"/>
        <end position="222"/>
    </location>
</feature>
<dbReference type="Proteomes" id="UP000005408">
    <property type="component" value="Unassembled WGS sequence"/>
</dbReference>
<accession>A0A8W8M8G5</accession>
<dbReference type="AlphaFoldDB" id="A0A8W8M8G5"/>
<protein>
    <recommendedName>
        <fullName evidence="4">EGF-like domain-containing protein</fullName>
    </recommendedName>
</protein>
<name>A0A8W8M8G5_MAGGI</name>
<proteinExistence type="predicted"/>
<reference evidence="2" key="1">
    <citation type="submission" date="2022-08" db="UniProtKB">
        <authorList>
            <consortium name="EnsemblMetazoa"/>
        </authorList>
    </citation>
    <scope>IDENTIFICATION</scope>
    <source>
        <strain evidence="2">05x7-T-G4-1.051#20</strain>
    </source>
</reference>
<evidence type="ECO:0000256" key="1">
    <source>
        <dbReference type="SAM" id="SignalP"/>
    </source>
</evidence>
<evidence type="ECO:0000313" key="3">
    <source>
        <dbReference type="Proteomes" id="UP000005408"/>
    </source>
</evidence>
<sequence>MCCRFLLIAFTLYLILLDEAQYVKHEELFELQSSAGSVHQIDYILLIEKMATQRNFICGILILVTGVLRENILFVRSVCLQDVLSFYTGKMVCSFRRDDFNRIFLDNSKRCQINCSIHSSMPSLSSLNDNEYEIKRITVRFTSTAYEFPLKSSCSSGGIVNVYIELDCEGEYLHDRGIGERCVSASQCGSVNVNSTCNETIGLCQCETGHQCLSGTSTRLPG</sequence>
<keyword evidence="3" id="KW-1185">Reference proteome</keyword>
<organism evidence="2 3">
    <name type="scientific">Magallana gigas</name>
    <name type="common">Pacific oyster</name>
    <name type="synonym">Crassostrea gigas</name>
    <dbReference type="NCBI Taxonomy" id="29159"/>
    <lineage>
        <taxon>Eukaryota</taxon>
        <taxon>Metazoa</taxon>
        <taxon>Spiralia</taxon>
        <taxon>Lophotrochozoa</taxon>
        <taxon>Mollusca</taxon>
        <taxon>Bivalvia</taxon>
        <taxon>Autobranchia</taxon>
        <taxon>Pteriomorphia</taxon>
        <taxon>Ostreida</taxon>
        <taxon>Ostreoidea</taxon>
        <taxon>Ostreidae</taxon>
        <taxon>Magallana</taxon>
    </lineage>
</organism>
<keyword evidence="1" id="KW-0732">Signal</keyword>